<organism evidence="5">
    <name type="scientific">Cyprideis torosa</name>
    <dbReference type="NCBI Taxonomy" id="163714"/>
    <lineage>
        <taxon>Eukaryota</taxon>
        <taxon>Metazoa</taxon>
        <taxon>Ecdysozoa</taxon>
        <taxon>Arthropoda</taxon>
        <taxon>Crustacea</taxon>
        <taxon>Oligostraca</taxon>
        <taxon>Ostracoda</taxon>
        <taxon>Podocopa</taxon>
        <taxon>Podocopida</taxon>
        <taxon>Cytherocopina</taxon>
        <taxon>Cytheroidea</taxon>
        <taxon>Cytherideidae</taxon>
        <taxon>Cyprideis</taxon>
    </lineage>
</organism>
<name>A0A7R8W9B7_9CRUS</name>
<comment type="similarity">
    <text evidence="1 4">Belongs to the AAA ATPase family.</text>
</comment>
<dbReference type="Pfam" id="PF00004">
    <property type="entry name" value="AAA"/>
    <property type="match status" value="1"/>
</dbReference>
<dbReference type="Gene3D" id="3.40.50.300">
    <property type="entry name" value="P-loop containing nucleotide triphosphate hydrolases"/>
    <property type="match status" value="1"/>
</dbReference>
<evidence type="ECO:0000256" key="4">
    <source>
        <dbReference type="RuleBase" id="RU003651"/>
    </source>
</evidence>
<evidence type="ECO:0000256" key="1">
    <source>
        <dbReference type="ARBA" id="ARBA00006914"/>
    </source>
</evidence>
<dbReference type="GO" id="GO:0016887">
    <property type="term" value="F:ATP hydrolysis activity"/>
    <property type="evidence" value="ECO:0007669"/>
    <property type="project" value="InterPro"/>
</dbReference>
<dbReference type="Gene3D" id="1.10.8.60">
    <property type="match status" value="1"/>
</dbReference>
<dbReference type="EMBL" id="OB660477">
    <property type="protein sequence ID" value="CAD7224973.1"/>
    <property type="molecule type" value="Genomic_DNA"/>
</dbReference>
<dbReference type="InterPro" id="IPR027417">
    <property type="entry name" value="P-loop_NTPase"/>
</dbReference>
<dbReference type="InterPro" id="IPR003960">
    <property type="entry name" value="ATPase_AAA_CS"/>
</dbReference>
<accession>A0A7R8W9B7</accession>
<evidence type="ECO:0000313" key="5">
    <source>
        <dbReference type="EMBL" id="CAD7224973.1"/>
    </source>
</evidence>
<gene>
    <name evidence="5" type="ORF">CTOB1V02_LOCUS2922</name>
</gene>
<dbReference type="SUPFAM" id="SSF52540">
    <property type="entry name" value="P-loop containing nucleoside triphosphate hydrolases"/>
    <property type="match status" value="1"/>
</dbReference>
<dbReference type="PANTHER" id="PTHR23077:SF12">
    <property type="entry name" value="PEROXISOMAL ATPASE PEX1"/>
    <property type="match status" value="1"/>
</dbReference>
<protein>
    <submittedName>
        <fullName evidence="5">Uncharacterized protein</fullName>
    </submittedName>
</protein>
<reference evidence="5" key="1">
    <citation type="submission" date="2020-11" db="EMBL/GenBank/DDBJ databases">
        <authorList>
            <person name="Tran Van P."/>
        </authorList>
    </citation>
    <scope>NUCLEOTIDE SEQUENCE</scope>
</reference>
<dbReference type="InterPro" id="IPR003959">
    <property type="entry name" value="ATPase_AAA_core"/>
</dbReference>
<dbReference type="Pfam" id="PF17862">
    <property type="entry name" value="AAA_lid_3"/>
    <property type="match status" value="1"/>
</dbReference>
<evidence type="ECO:0000256" key="3">
    <source>
        <dbReference type="ARBA" id="ARBA00022840"/>
    </source>
</evidence>
<dbReference type="GO" id="GO:0005829">
    <property type="term" value="C:cytosol"/>
    <property type="evidence" value="ECO:0007669"/>
    <property type="project" value="TreeGrafter"/>
</dbReference>
<dbReference type="PANTHER" id="PTHR23077">
    <property type="entry name" value="AAA-FAMILY ATPASE"/>
    <property type="match status" value="1"/>
</dbReference>
<keyword evidence="2 4" id="KW-0547">Nucleotide-binding</keyword>
<keyword evidence="3 4" id="KW-0067">ATP-binding</keyword>
<dbReference type="GO" id="GO:0016558">
    <property type="term" value="P:protein import into peroxisome matrix"/>
    <property type="evidence" value="ECO:0007669"/>
    <property type="project" value="TreeGrafter"/>
</dbReference>
<dbReference type="GO" id="GO:0005778">
    <property type="term" value="C:peroxisomal membrane"/>
    <property type="evidence" value="ECO:0007669"/>
    <property type="project" value="TreeGrafter"/>
</dbReference>
<dbReference type="PROSITE" id="PS00674">
    <property type="entry name" value="AAA"/>
    <property type="match status" value="1"/>
</dbReference>
<dbReference type="GO" id="GO:0005524">
    <property type="term" value="F:ATP binding"/>
    <property type="evidence" value="ECO:0007669"/>
    <property type="project" value="UniProtKB-KW"/>
</dbReference>
<evidence type="ECO:0000256" key="2">
    <source>
        <dbReference type="ARBA" id="ARBA00022741"/>
    </source>
</evidence>
<dbReference type="InterPro" id="IPR050168">
    <property type="entry name" value="AAA_ATPase_domain"/>
</dbReference>
<proteinExistence type="inferred from homology"/>
<dbReference type="OrthoDB" id="8173462at2759"/>
<dbReference type="SMART" id="SM00382">
    <property type="entry name" value="AAA"/>
    <property type="match status" value="1"/>
</dbReference>
<dbReference type="FunFam" id="3.40.50.300:FF:000149">
    <property type="entry name" value="Nuclear valosin-containing protein-like"/>
    <property type="match status" value="1"/>
</dbReference>
<sequence>MYSLTRIPGNFKLKCIVDVFSDSSFALLALSPMRAIRLPSLMPSATSSDVAIHLHPLSSHVFSTTSVVSAFRSTLCTSMECGPGEQASSLVLCSGSIWQLTVQPQFMDPVARSSETTLMVEVILQEKDSALIYAHQVPSVIGTLESYLSRALRLRPSLLVLDDLDVLLPGHPPQVQESSPRQDYYDRLSEAVYSSLADFFSVSGGVLTVLAIARSRSSLHHLQTLSLASEVQIEAPGPILASKICVRQSISMGITAKGMLDASILRSTVEKVKSLTLRSVKLSNPGPRFFKDIGGLVNAKELILQNLQWPSKYQEYFHACGLPQRCGILLYGLPGTGKTLLAHASAKEIGINFIAVKGPELLSKYIGASEEAVREVFERATSAKPCLIFFDEFDSLVPRRGHDNTGVTDRVVNQFLALLDGVESLNGVFVLAASSRPDLIDPAILRPGRIDLKVECQMPSQADRFAILKALSAKLPMSDAIRNDTLLSVSKKTEGFTGADLQALLYNAQLRAIHRKEISPESTSEITSSNLIEALEDTTPSVTPEEHWKYQAMCESFVTGFHKTGVGSRVTFA</sequence>
<dbReference type="InterPro" id="IPR003593">
    <property type="entry name" value="AAA+_ATPase"/>
</dbReference>
<dbReference type="AlphaFoldDB" id="A0A7R8W9B7"/>
<dbReference type="InterPro" id="IPR041569">
    <property type="entry name" value="AAA_lid_3"/>
</dbReference>